<gene>
    <name evidence="1" type="ORF">GPM918_LOCUS38815</name>
    <name evidence="2" type="ORF">SRO942_LOCUS39665</name>
</gene>
<name>A0A815WEI6_9BILA</name>
<dbReference type="EMBL" id="CAJOBC010091903">
    <property type="protein sequence ID" value="CAF4404898.1"/>
    <property type="molecule type" value="Genomic_DNA"/>
</dbReference>
<comment type="caution">
    <text evidence="1">The sequence shown here is derived from an EMBL/GenBank/DDBJ whole genome shotgun (WGS) entry which is preliminary data.</text>
</comment>
<sequence>MDTENLNYRITALLLNLRLVQEKKSKIFLPLPNGHDSLVLSALDCGAFKNPPEHVAALFKTVIEQYAGYFKQIVFAIIDDHNTGNVINPVGNYSPFKQTLNDMTVLPPSHYSINMTIGPCIIIDKKNNDQLMIDDFILGKQVPCNHWAICRNIRHLQHCRTYSHPSLCLLGKTCKQLTDGVHINFFIDRQDCPLSRECGDQNDKHLFEFEHPDFCDEEANCIDMKPVHLQKYRHLPLCEQGPNCRDHLAKIQEHCTRFRHNKINCPYGGNCFNYQDEKHINNENHPFIQPCSLTPFSRQQYSKYLQKDQTQDHDELQALEEHCLRYSHVCPWGRNCKDTSVQHLHSSIHTARKMCPKPFEQCTLSTDEDHLNFCSHSNVRDIRLACHNSKYICNGSYDKQHLIKYRHNTSSNISSVARSIAQHTHVRQILDPYGPVVHNHVKDYIQAINTTTVQTKNTKKCKLNGDDNTDEHLVYTMQMKEKILKELKIKPNEIAEIYLYVMEIIKASIELKTNPTGIGYVVDVSMGTNNHIFAVLGPQTGYYYGDICIVLKRELMLHPDANYTVQAATTFGEKGNAYKFRQWLRDPGSAQARINQFHSSKLHCFIAGCDYAAALELMALTGLNKWMSI</sequence>
<evidence type="ECO:0000313" key="1">
    <source>
        <dbReference type="EMBL" id="CAF1544299.1"/>
    </source>
</evidence>
<dbReference type="PANTHER" id="PTHR35596">
    <property type="entry name" value="DUF2263 DOMAIN-CONTAINING PROTEIN"/>
    <property type="match status" value="1"/>
</dbReference>
<protein>
    <submittedName>
        <fullName evidence="1">Uncharacterized protein</fullName>
    </submittedName>
</protein>
<dbReference type="Proteomes" id="UP000663829">
    <property type="component" value="Unassembled WGS sequence"/>
</dbReference>
<accession>A0A815WEI6</accession>
<proteinExistence type="predicted"/>
<evidence type="ECO:0000313" key="3">
    <source>
        <dbReference type="Proteomes" id="UP000663829"/>
    </source>
</evidence>
<keyword evidence="3" id="KW-1185">Reference proteome</keyword>
<organism evidence="1 3">
    <name type="scientific">Didymodactylos carnosus</name>
    <dbReference type="NCBI Taxonomy" id="1234261"/>
    <lineage>
        <taxon>Eukaryota</taxon>
        <taxon>Metazoa</taxon>
        <taxon>Spiralia</taxon>
        <taxon>Gnathifera</taxon>
        <taxon>Rotifera</taxon>
        <taxon>Eurotatoria</taxon>
        <taxon>Bdelloidea</taxon>
        <taxon>Philodinida</taxon>
        <taxon>Philodinidae</taxon>
        <taxon>Didymodactylos</taxon>
    </lineage>
</organism>
<dbReference type="OrthoDB" id="9985428at2759"/>
<dbReference type="Gene3D" id="3.40.220.10">
    <property type="entry name" value="Leucine Aminopeptidase, subunit E, domain 1"/>
    <property type="match status" value="1"/>
</dbReference>
<dbReference type="InterPro" id="IPR043472">
    <property type="entry name" value="Macro_dom-like"/>
</dbReference>
<reference evidence="1" key="1">
    <citation type="submission" date="2021-02" db="EMBL/GenBank/DDBJ databases">
        <authorList>
            <person name="Nowell W R."/>
        </authorList>
    </citation>
    <scope>NUCLEOTIDE SEQUENCE</scope>
</reference>
<dbReference type="EMBL" id="CAJNOQ010026249">
    <property type="protein sequence ID" value="CAF1544299.1"/>
    <property type="molecule type" value="Genomic_DNA"/>
</dbReference>
<dbReference type="AlphaFoldDB" id="A0A815WEI6"/>
<dbReference type="Proteomes" id="UP000681722">
    <property type="component" value="Unassembled WGS sequence"/>
</dbReference>
<dbReference type="SUPFAM" id="SSF52949">
    <property type="entry name" value="Macro domain-like"/>
    <property type="match status" value="1"/>
</dbReference>
<evidence type="ECO:0000313" key="2">
    <source>
        <dbReference type="EMBL" id="CAF4404898.1"/>
    </source>
</evidence>
<dbReference type="PANTHER" id="PTHR35596:SF1">
    <property type="entry name" value="MICROBIAL-TYPE PARG CATALYTIC DOMAIN-CONTAINING PROTEIN"/>
    <property type="match status" value="1"/>
</dbReference>